<dbReference type="EMBL" id="GL871125">
    <property type="protein sequence ID" value="EGC33812.1"/>
    <property type="molecule type" value="Genomic_DNA"/>
</dbReference>
<accession>F0ZQI8</accession>
<organism evidence="1 2">
    <name type="scientific">Dictyostelium purpureum</name>
    <name type="common">Slime mold</name>
    <dbReference type="NCBI Taxonomy" id="5786"/>
    <lineage>
        <taxon>Eukaryota</taxon>
        <taxon>Amoebozoa</taxon>
        <taxon>Evosea</taxon>
        <taxon>Eumycetozoa</taxon>
        <taxon>Dictyostelia</taxon>
        <taxon>Dictyosteliales</taxon>
        <taxon>Dictyosteliaceae</taxon>
        <taxon>Dictyostelium</taxon>
    </lineage>
</organism>
<dbReference type="KEGG" id="dpp:DICPUDRAFT_80453"/>
<protein>
    <submittedName>
        <fullName evidence="1">Uncharacterized protein</fullName>
    </submittedName>
</protein>
<reference evidence="2" key="1">
    <citation type="journal article" date="2011" name="Genome Biol.">
        <title>Comparative genomics of the social amoebae Dictyostelium discoideum and Dictyostelium purpureum.</title>
        <authorList>
            <consortium name="US DOE Joint Genome Institute (JGI-PGF)"/>
            <person name="Sucgang R."/>
            <person name="Kuo A."/>
            <person name="Tian X."/>
            <person name="Salerno W."/>
            <person name="Parikh A."/>
            <person name="Feasley C.L."/>
            <person name="Dalin E."/>
            <person name="Tu H."/>
            <person name="Huang E."/>
            <person name="Barry K."/>
            <person name="Lindquist E."/>
            <person name="Shapiro H."/>
            <person name="Bruce D."/>
            <person name="Schmutz J."/>
            <person name="Salamov A."/>
            <person name="Fey P."/>
            <person name="Gaudet P."/>
            <person name="Anjard C."/>
            <person name="Babu M.M."/>
            <person name="Basu S."/>
            <person name="Bushmanova Y."/>
            <person name="van der Wel H."/>
            <person name="Katoh-Kurasawa M."/>
            <person name="Dinh C."/>
            <person name="Coutinho P.M."/>
            <person name="Saito T."/>
            <person name="Elias M."/>
            <person name="Schaap P."/>
            <person name="Kay R.R."/>
            <person name="Henrissat B."/>
            <person name="Eichinger L."/>
            <person name="Rivero F."/>
            <person name="Putnam N.H."/>
            <person name="West C.M."/>
            <person name="Loomis W.F."/>
            <person name="Chisholm R.L."/>
            <person name="Shaulsky G."/>
            <person name="Strassmann J.E."/>
            <person name="Queller D.C."/>
            <person name="Kuspa A."/>
            <person name="Grigoriev I.V."/>
        </authorList>
    </citation>
    <scope>NUCLEOTIDE SEQUENCE [LARGE SCALE GENOMIC DNA]</scope>
    <source>
        <strain evidence="2">QSDP1</strain>
    </source>
</reference>
<dbReference type="Proteomes" id="UP000001064">
    <property type="component" value="Unassembled WGS sequence"/>
</dbReference>
<evidence type="ECO:0000313" key="1">
    <source>
        <dbReference type="EMBL" id="EGC33812.1"/>
    </source>
</evidence>
<dbReference type="InParanoid" id="F0ZQI8"/>
<dbReference type="eggNOG" id="ENOG502SGTZ">
    <property type="taxonomic scope" value="Eukaryota"/>
</dbReference>
<evidence type="ECO:0000313" key="2">
    <source>
        <dbReference type="Proteomes" id="UP000001064"/>
    </source>
</evidence>
<dbReference type="RefSeq" id="XP_003289683.1">
    <property type="nucleotide sequence ID" value="XM_003289635.1"/>
</dbReference>
<dbReference type="GeneID" id="10502948"/>
<name>F0ZQI8_DICPU</name>
<keyword evidence="2" id="KW-1185">Reference proteome</keyword>
<sequence length="248" mass="28959">MGDMLDLNYLIFRNSSPPSPAGIGFKLEQEIELQHQQDPSSKRKFVDEGYRDDVVVQVTRDEVGANTTLVVQELKNYNIEVNEYFKLPEESRSGREMYFSLEIPHPVNEIKASLRNFQVRKLKTGILLNITYSGIGNWFIGILKAEACSGSYYLKIKYSGLAFTFPKIKFKSSWESINPSFCLFKEYDNRLYWFSSFLNCITPPVVKYNEKEIPYEYSSTFFRETPLYVSIEIPKPNSFYQNSFRFSF</sequence>
<proteinExistence type="predicted"/>
<dbReference type="AlphaFoldDB" id="F0ZQI8"/>
<dbReference type="VEuPathDB" id="AmoebaDB:DICPUDRAFT_80453"/>
<gene>
    <name evidence="1" type="ORF">DICPUDRAFT_80453</name>
</gene>